<gene>
    <name evidence="1" type="ORF">CINCED_3A020647</name>
</gene>
<proteinExistence type="predicted"/>
<organism evidence="1 2">
    <name type="scientific">Cinara cedri</name>
    <dbReference type="NCBI Taxonomy" id="506608"/>
    <lineage>
        <taxon>Eukaryota</taxon>
        <taxon>Metazoa</taxon>
        <taxon>Ecdysozoa</taxon>
        <taxon>Arthropoda</taxon>
        <taxon>Hexapoda</taxon>
        <taxon>Insecta</taxon>
        <taxon>Pterygota</taxon>
        <taxon>Neoptera</taxon>
        <taxon>Paraneoptera</taxon>
        <taxon>Hemiptera</taxon>
        <taxon>Sternorrhyncha</taxon>
        <taxon>Aphidomorpha</taxon>
        <taxon>Aphidoidea</taxon>
        <taxon>Aphididae</taxon>
        <taxon>Lachninae</taxon>
        <taxon>Cinara</taxon>
    </lineage>
</organism>
<sequence>MAVQKLSNDIVEAAKTSTPETSKVSNCEITYHMEIKDLVQQKCKARRTWHRTSHPTDKTKWKRINKTDYSFWKATRHMKIPRVHVPPISKECACSGQDKAETYARHLTEVFKPNDITSELDLIQRQPPDEHGEKIRYFSPLEVAHEIDININP</sequence>
<name>A0A5E4MRC3_9HEMI</name>
<evidence type="ECO:0000313" key="2">
    <source>
        <dbReference type="Proteomes" id="UP000325440"/>
    </source>
</evidence>
<dbReference type="OrthoDB" id="416454at2759"/>
<reference evidence="1 2" key="1">
    <citation type="submission" date="2019-08" db="EMBL/GenBank/DDBJ databases">
        <authorList>
            <person name="Alioto T."/>
            <person name="Alioto T."/>
            <person name="Gomez Garrido J."/>
        </authorList>
    </citation>
    <scope>NUCLEOTIDE SEQUENCE [LARGE SCALE GENOMIC DNA]</scope>
</reference>
<dbReference type="Proteomes" id="UP000325440">
    <property type="component" value="Unassembled WGS sequence"/>
</dbReference>
<dbReference type="AlphaFoldDB" id="A0A5E4MRC3"/>
<dbReference type="EMBL" id="CABPRJ010001017">
    <property type="protein sequence ID" value="VVC34835.1"/>
    <property type="molecule type" value="Genomic_DNA"/>
</dbReference>
<accession>A0A5E4MRC3</accession>
<keyword evidence="2" id="KW-1185">Reference proteome</keyword>
<protein>
    <submittedName>
        <fullName evidence="1">Uncharacterized protein</fullName>
    </submittedName>
</protein>
<evidence type="ECO:0000313" key="1">
    <source>
        <dbReference type="EMBL" id="VVC34835.1"/>
    </source>
</evidence>